<dbReference type="EMBL" id="BAEH01000115">
    <property type="protein sequence ID" value="GAB20379.1"/>
    <property type="molecule type" value="Genomic_DNA"/>
</dbReference>
<dbReference type="AlphaFoldDB" id="H0R5M8"/>
<evidence type="ECO:0000256" key="1">
    <source>
        <dbReference type="SAM" id="MobiDB-lite"/>
    </source>
</evidence>
<evidence type="ECO:0008006" key="5">
    <source>
        <dbReference type="Google" id="ProtNLM"/>
    </source>
</evidence>
<name>H0R5M8_9ACTN</name>
<keyword evidence="4" id="KW-1185">Reference proteome</keyword>
<feature type="compositionally biased region" description="Basic and acidic residues" evidence="1">
    <location>
        <begin position="1"/>
        <end position="13"/>
    </location>
</feature>
<accession>H0R5M8</accession>
<evidence type="ECO:0000313" key="3">
    <source>
        <dbReference type="EMBL" id="GAB20379.1"/>
    </source>
</evidence>
<evidence type="ECO:0000256" key="2">
    <source>
        <dbReference type="SAM" id="Phobius"/>
    </source>
</evidence>
<keyword evidence="2" id="KW-0472">Membrane</keyword>
<reference evidence="3 4" key="1">
    <citation type="submission" date="2011-12" db="EMBL/GenBank/DDBJ databases">
        <title>Whole genome shotgun sequence of Gordonia effusa NBRC 100432.</title>
        <authorList>
            <person name="Yoshida I."/>
            <person name="Takarada H."/>
            <person name="Hosoyama A."/>
            <person name="Tsuchikane K."/>
            <person name="Katsumata H."/>
            <person name="Yamazaki S."/>
            <person name="Fujita N."/>
        </authorList>
    </citation>
    <scope>NUCLEOTIDE SEQUENCE [LARGE SCALE GENOMIC DNA]</scope>
    <source>
        <strain evidence="3 4">NBRC 100432</strain>
    </source>
</reference>
<organism evidence="3 4">
    <name type="scientific">Gordonia effusa NBRC 100432</name>
    <dbReference type="NCBI Taxonomy" id="1077974"/>
    <lineage>
        <taxon>Bacteria</taxon>
        <taxon>Bacillati</taxon>
        <taxon>Actinomycetota</taxon>
        <taxon>Actinomycetes</taxon>
        <taxon>Mycobacteriales</taxon>
        <taxon>Gordoniaceae</taxon>
        <taxon>Gordonia</taxon>
    </lineage>
</organism>
<protein>
    <recommendedName>
        <fullName evidence="5">Mce-associated membrane protein</fullName>
    </recommendedName>
</protein>
<dbReference type="Proteomes" id="UP000035034">
    <property type="component" value="Unassembled WGS sequence"/>
</dbReference>
<keyword evidence="2" id="KW-0812">Transmembrane</keyword>
<dbReference type="RefSeq" id="WP_007319714.1">
    <property type="nucleotide sequence ID" value="NZ_BAEH01000115.1"/>
</dbReference>
<evidence type="ECO:0000313" key="4">
    <source>
        <dbReference type="Proteomes" id="UP000035034"/>
    </source>
</evidence>
<gene>
    <name evidence="3" type="ORF">GOEFS_115_00190</name>
</gene>
<proteinExistence type="predicted"/>
<feature type="region of interest" description="Disordered" evidence="1">
    <location>
        <begin position="237"/>
        <end position="280"/>
    </location>
</feature>
<comment type="caution">
    <text evidence="3">The sequence shown here is derived from an EMBL/GenBank/DDBJ whole genome shotgun (WGS) entry which is preliminary data.</text>
</comment>
<sequence length="280" mass="29462">MSDKTPEQTDHTAQDPTAVDTPEDISVETDPVLGADEQSAGVTKSAAVGSKRSSGAARKAPNRPSPRPVVSKAPRQVSLSIRSIVVTAVIVLLVAALGLFVYRDLSARDDLNDLRASVADREHAEDVAGQYAVNAATLDYRDLTPWIANMKKGVSPDLQKQYDLIGQTMEQVLTPLRMQTSANLIVAKTVNVAKDVFRVQAVVDVNTKTIQTPNGGNTTATYTLTLDRSKDWMITSVGDPTSAIPQALGGATPTPSATPTQPPTTPTTPTTPPPSAPAGG</sequence>
<feature type="region of interest" description="Disordered" evidence="1">
    <location>
        <begin position="1"/>
        <end position="73"/>
    </location>
</feature>
<dbReference type="STRING" id="1077974.GOEFS_115_00190"/>
<feature type="compositionally biased region" description="Pro residues" evidence="1">
    <location>
        <begin position="260"/>
        <end position="280"/>
    </location>
</feature>
<dbReference type="eggNOG" id="ENOG50322I1">
    <property type="taxonomic scope" value="Bacteria"/>
</dbReference>
<keyword evidence="2" id="KW-1133">Transmembrane helix</keyword>
<feature type="transmembrane region" description="Helical" evidence="2">
    <location>
        <begin position="81"/>
        <end position="102"/>
    </location>
</feature>